<name>A0A9N9HJ49_FUNMO</name>
<dbReference type="Proteomes" id="UP000789375">
    <property type="component" value="Unassembled WGS sequence"/>
</dbReference>
<comment type="caution">
    <text evidence="1">The sequence shown here is derived from an EMBL/GenBank/DDBJ whole genome shotgun (WGS) entry which is preliminary data.</text>
</comment>
<dbReference type="AlphaFoldDB" id="A0A9N9HJ49"/>
<gene>
    <name evidence="1" type="ORF">FMOSSE_LOCUS13435</name>
</gene>
<reference evidence="1" key="1">
    <citation type="submission" date="2021-06" db="EMBL/GenBank/DDBJ databases">
        <authorList>
            <person name="Kallberg Y."/>
            <person name="Tangrot J."/>
            <person name="Rosling A."/>
        </authorList>
    </citation>
    <scope>NUCLEOTIDE SEQUENCE</scope>
    <source>
        <strain evidence="1">87-6 pot B 2015</strain>
    </source>
</reference>
<accession>A0A9N9HJ49</accession>
<dbReference type="EMBL" id="CAJVPP010007953">
    <property type="protein sequence ID" value="CAG8692965.1"/>
    <property type="molecule type" value="Genomic_DNA"/>
</dbReference>
<sequence length="67" mass="7914">MASCHIARANFPEMKAKWDSAWEVKLKYLDELHLLYSNYPLCPECRIIKHTELSLHQNKDLINKLSD</sequence>
<feature type="non-terminal residue" evidence="1">
    <location>
        <position position="1"/>
    </location>
</feature>
<protein>
    <submittedName>
        <fullName evidence="1">8660_t:CDS:1</fullName>
    </submittedName>
</protein>
<evidence type="ECO:0000313" key="1">
    <source>
        <dbReference type="EMBL" id="CAG8692965.1"/>
    </source>
</evidence>
<organism evidence="1 2">
    <name type="scientific">Funneliformis mosseae</name>
    <name type="common">Endomycorrhizal fungus</name>
    <name type="synonym">Glomus mosseae</name>
    <dbReference type="NCBI Taxonomy" id="27381"/>
    <lineage>
        <taxon>Eukaryota</taxon>
        <taxon>Fungi</taxon>
        <taxon>Fungi incertae sedis</taxon>
        <taxon>Mucoromycota</taxon>
        <taxon>Glomeromycotina</taxon>
        <taxon>Glomeromycetes</taxon>
        <taxon>Glomerales</taxon>
        <taxon>Glomeraceae</taxon>
        <taxon>Funneliformis</taxon>
    </lineage>
</organism>
<evidence type="ECO:0000313" key="2">
    <source>
        <dbReference type="Proteomes" id="UP000789375"/>
    </source>
</evidence>
<proteinExistence type="predicted"/>
<keyword evidence="2" id="KW-1185">Reference proteome</keyword>